<dbReference type="Gene3D" id="3.50.30.40">
    <property type="entry name" value="Ribonuclease E inhibitor RraA/RraA-like"/>
    <property type="match status" value="1"/>
</dbReference>
<evidence type="ECO:0000256" key="9">
    <source>
        <dbReference type="ARBA" id="ARBA00029596"/>
    </source>
</evidence>
<dbReference type="EC" id="4.1.1.112" evidence="6"/>
<evidence type="ECO:0000256" key="1">
    <source>
        <dbReference type="ARBA" id="ARBA00001342"/>
    </source>
</evidence>
<evidence type="ECO:0000256" key="12">
    <source>
        <dbReference type="ARBA" id="ARBA00047973"/>
    </source>
</evidence>
<comment type="caution">
    <text evidence="13">The sequence shown here is derived from an EMBL/GenBank/DDBJ whole genome shotgun (WGS) entry which is preliminary data.</text>
</comment>
<evidence type="ECO:0000256" key="7">
    <source>
        <dbReference type="ARBA" id="ARBA00016549"/>
    </source>
</evidence>
<dbReference type="PANTHER" id="PTHR33254:SF4">
    <property type="entry name" value="4-HYDROXY-4-METHYL-2-OXOGLUTARATE ALDOLASE 3-RELATED"/>
    <property type="match status" value="1"/>
</dbReference>
<dbReference type="InterPro" id="IPR005493">
    <property type="entry name" value="RraA/RraA-like"/>
</dbReference>
<dbReference type="EMBL" id="JAMQAW010000025">
    <property type="protein sequence ID" value="MCM2390742.1"/>
    <property type="molecule type" value="Genomic_DNA"/>
</dbReference>
<evidence type="ECO:0000256" key="6">
    <source>
        <dbReference type="ARBA" id="ARBA00012947"/>
    </source>
</evidence>
<gene>
    <name evidence="13" type="ORF">NBG84_20975</name>
</gene>
<keyword evidence="14" id="KW-1185">Reference proteome</keyword>
<sequence>MSFLIGSDFKRPDSEVVEAFTRVSTAALGHLTDFGFPRGLRPVAKCGPFAGPALTIKIPHVDSTAVHRAMSLVRPGDVVVIDQSGDDRRSSFGGTLAAIAADLGAVAAVCDGSTNDVEEIRDLGFPVYSRGVTSLTTRVLSLEGRINVPVSVGGVVVMPGDVVFGDGDGIAVVPADEAAEIAGRLLRFEDETARLDLRGGVRAGTALATLTGADRGGLG</sequence>
<evidence type="ECO:0000256" key="10">
    <source>
        <dbReference type="ARBA" id="ARBA00030169"/>
    </source>
</evidence>
<dbReference type="InterPro" id="IPR036704">
    <property type="entry name" value="RraA/RraA-like_sf"/>
</dbReference>
<evidence type="ECO:0000256" key="8">
    <source>
        <dbReference type="ARBA" id="ARBA00025046"/>
    </source>
</evidence>
<evidence type="ECO:0000256" key="11">
    <source>
        <dbReference type="ARBA" id="ARBA00032305"/>
    </source>
</evidence>
<accession>A0ABT0UQ51</accession>
<dbReference type="RefSeq" id="WP_250921068.1">
    <property type="nucleotide sequence ID" value="NZ_JAMQAW010000025.1"/>
</dbReference>
<reference evidence="13" key="1">
    <citation type="submission" date="2022-06" db="EMBL/GenBank/DDBJ databases">
        <title>Genome public.</title>
        <authorList>
            <person name="Sun Q."/>
        </authorList>
    </citation>
    <scope>NUCLEOTIDE SEQUENCE</scope>
    <source>
        <strain evidence="13">CWNU-1</strain>
    </source>
</reference>
<comment type="function">
    <text evidence="8">Catalyzes the aldol cleavage of 4-hydroxy-4-methyl-2-oxoglutarate (HMG) into 2 molecules of pyruvate. Also contains a secondary oxaloacetate (OAA) decarboxylase activity due to the common pyruvate enolate transition state formed following C-C bond cleavage in the retro-aldol and decarboxylation reactions.</text>
</comment>
<evidence type="ECO:0000256" key="5">
    <source>
        <dbReference type="ARBA" id="ARBA00012213"/>
    </source>
</evidence>
<evidence type="ECO:0000313" key="14">
    <source>
        <dbReference type="Proteomes" id="UP001431429"/>
    </source>
</evidence>
<protein>
    <recommendedName>
        <fullName evidence="7">Putative 4-hydroxy-4-methyl-2-oxoglutarate aldolase</fullName>
        <ecNumber evidence="6">4.1.1.112</ecNumber>
        <ecNumber evidence="5">4.1.3.17</ecNumber>
    </recommendedName>
    <alternativeName>
        <fullName evidence="11">Oxaloacetate decarboxylase</fullName>
    </alternativeName>
    <alternativeName>
        <fullName evidence="9">Regulator of ribonuclease activity homolog</fullName>
    </alternativeName>
    <alternativeName>
        <fullName evidence="10">RraA-like protein</fullName>
    </alternativeName>
</protein>
<dbReference type="PANTHER" id="PTHR33254">
    <property type="entry name" value="4-HYDROXY-4-METHYL-2-OXOGLUTARATE ALDOLASE 3-RELATED"/>
    <property type="match status" value="1"/>
</dbReference>
<evidence type="ECO:0000256" key="3">
    <source>
        <dbReference type="ARBA" id="ARBA00008621"/>
    </source>
</evidence>
<evidence type="ECO:0000313" key="13">
    <source>
        <dbReference type="EMBL" id="MCM2390742.1"/>
    </source>
</evidence>
<organism evidence="13 14">
    <name type="scientific">Streptomyces albipurpureus</name>
    <dbReference type="NCBI Taxonomy" id="2897419"/>
    <lineage>
        <taxon>Bacteria</taxon>
        <taxon>Bacillati</taxon>
        <taxon>Actinomycetota</taxon>
        <taxon>Actinomycetes</taxon>
        <taxon>Kitasatosporales</taxon>
        <taxon>Streptomycetaceae</taxon>
        <taxon>Streptomyces</taxon>
    </lineage>
</organism>
<comment type="similarity">
    <text evidence="3">Belongs to the class II aldolase/RraA-like family.</text>
</comment>
<comment type="catalytic activity">
    <reaction evidence="12">
        <text>oxaloacetate + H(+) = pyruvate + CO2</text>
        <dbReference type="Rhea" id="RHEA:15641"/>
        <dbReference type="ChEBI" id="CHEBI:15361"/>
        <dbReference type="ChEBI" id="CHEBI:15378"/>
        <dbReference type="ChEBI" id="CHEBI:16452"/>
        <dbReference type="ChEBI" id="CHEBI:16526"/>
        <dbReference type="EC" id="4.1.1.112"/>
    </reaction>
</comment>
<proteinExistence type="inferred from homology"/>
<comment type="cofactor">
    <cofactor evidence="2">
        <name>a divalent metal cation</name>
        <dbReference type="ChEBI" id="CHEBI:60240"/>
    </cofactor>
</comment>
<evidence type="ECO:0000256" key="2">
    <source>
        <dbReference type="ARBA" id="ARBA00001968"/>
    </source>
</evidence>
<comment type="subunit">
    <text evidence="4">Homotrimer.</text>
</comment>
<evidence type="ECO:0000256" key="4">
    <source>
        <dbReference type="ARBA" id="ARBA00011233"/>
    </source>
</evidence>
<dbReference type="SUPFAM" id="SSF89562">
    <property type="entry name" value="RraA-like"/>
    <property type="match status" value="1"/>
</dbReference>
<dbReference type="CDD" id="cd16841">
    <property type="entry name" value="RraA_family"/>
    <property type="match status" value="1"/>
</dbReference>
<dbReference type="Proteomes" id="UP001431429">
    <property type="component" value="Unassembled WGS sequence"/>
</dbReference>
<name>A0ABT0UQ51_9ACTN</name>
<dbReference type="EC" id="4.1.3.17" evidence="5"/>
<comment type="catalytic activity">
    <reaction evidence="1">
        <text>4-hydroxy-4-methyl-2-oxoglutarate = 2 pyruvate</text>
        <dbReference type="Rhea" id="RHEA:22748"/>
        <dbReference type="ChEBI" id="CHEBI:15361"/>
        <dbReference type="ChEBI" id="CHEBI:58276"/>
        <dbReference type="EC" id="4.1.3.17"/>
    </reaction>
</comment>
<dbReference type="Pfam" id="PF03737">
    <property type="entry name" value="RraA-like"/>
    <property type="match status" value="1"/>
</dbReference>